<proteinExistence type="predicted"/>
<dbReference type="InterPro" id="IPR011545">
    <property type="entry name" value="DEAD/DEAH_box_helicase_dom"/>
</dbReference>
<dbReference type="Proteomes" id="UP001219525">
    <property type="component" value="Unassembled WGS sequence"/>
</dbReference>
<evidence type="ECO:0000313" key="2">
    <source>
        <dbReference type="EMBL" id="KAJ7190673.1"/>
    </source>
</evidence>
<accession>A0AAD6UQI7</accession>
<dbReference type="SUPFAM" id="SSF52540">
    <property type="entry name" value="P-loop containing nucleoside triphosphate hydrolases"/>
    <property type="match status" value="1"/>
</dbReference>
<gene>
    <name evidence="2" type="ORF">GGX14DRAFT_579662</name>
</gene>
<evidence type="ECO:0000313" key="3">
    <source>
        <dbReference type="Proteomes" id="UP001219525"/>
    </source>
</evidence>
<feature type="domain" description="DEAD/DEAH-box helicase" evidence="1">
    <location>
        <begin position="2"/>
        <end position="46"/>
    </location>
</feature>
<dbReference type="InterPro" id="IPR027417">
    <property type="entry name" value="P-loop_NTPase"/>
</dbReference>
<organism evidence="2 3">
    <name type="scientific">Mycena pura</name>
    <dbReference type="NCBI Taxonomy" id="153505"/>
    <lineage>
        <taxon>Eukaryota</taxon>
        <taxon>Fungi</taxon>
        <taxon>Dikarya</taxon>
        <taxon>Basidiomycota</taxon>
        <taxon>Agaricomycotina</taxon>
        <taxon>Agaricomycetes</taxon>
        <taxon>Agaricomycetidae</taxon>
        <taxon>Agaricales</taxon>
        <taxon>Marasmiineae</taxon>
        <taxon>Mycenaceae</taxon>
        <taxon>Mycena</taxon>
    </lineage>
</organism>
<dbReference type="Pfam" id="PF00270">
    <property type="entry name" value="DEAD"/>
    <property type="match status" value="1"/>
</dbReference>
<dbReference type="Gene3D" id="3.40.50.300">
    <property type="entry name" value="P-loop containing nucleotide triphosphate hydrolases"/>
    <property type="match status" value="1"/>
</dbReference>
<evidence type="ECO:0000259" key="1">
    <source>
        <dbReference type="Pfam" id="PF00270"/>
    </source>
</evidence>
<protein>
    <recommendedName>
        <fullName evidence="1">DEAD/DEAH-box helicase domain-containing protein</fullName>
    </recommendedName>
</protein>
<reference evidence="2" key="1">
    <citation type="submission" date="2023-03" db="EMBL/GenBank/DDBJ databases">
        <title>Massive genome expansion in bonnet fungi (Mycena s.s.) driven by repeated elements and novel gene families across ecological guilds.</title>
        <authorList>
            <consortium name="Lawrence Berkeley National Laboratory"/>
            <person name="Harder C.B."/>
            <person name="Miyauchi S."/>
            <person name="Viragh M."/>
            <person name="Kuo A."/>
            <person name="Thoen E."/>
            <person name="Andreopoulos B."/>
            <person name="Lu D."/>
            <person name="Skrede I."/>
            <person name="Drula E."/>
            <person name="Henrissat B."/>
            <person name="Morin E."/>
            <person name="Kohler A."/>
            <person name="Barry K."/>
            <person name="LaButti K."/>
            <person name="Morin E."/>
            <person name="Salamov A."/>
            <person name="Lipzen A."/>
            <person name="Mereny Z."/>
            <person name="Hegedus B."/>
            <person name="Baldrian P."/>
            <person name="Stursova M."/>
            <person name="Weitz H."/>
            <person name="Taylor A."/>
            <person name="Grigoriev I.V."/>
            <person name="Nagy L.G."/>
            <person name="Martin F."/>
            <person name="Kauserud H."/>
        </authorList>
    </citation>
    <scope>NUCLEOTIDE SEQUENCE</scope>
    <source>
        <strain evidence="2">9144</strain>
    </source>
</reference>
<dbReference type="EMBL" id="JARJCW010000145">
    <property type="protein sequence ID" value="KAJ7190673.1"/>
    <property type="molecule type" value="Genomic_DNA"/>
</dbReference>
<dbReference type="AlphaFoldDB" id="A0AAD6UQI7"/>
<dbReference type="GO" id="GO:0005524">
    <property type="term" value="F:ATP binding"/>
    <property type="evidence" value="ECO:0007669"/>
    <property type="project" value="InterPro"/>
</dbReference>
<name>A0AAD6UQI7_9AGAR</name>
<keyword evidence="3" id="KW-1185">Reference proteome</keyword>
<sequence>MQGRDVVLDIGTGSGKSLCFDLPVLQNVEGIVLVVSPLSALVLEQAAASPLESIAICKETLTSEGRDTLYESVLRSMTPALGFLSLGRLSGASPLSTLAGRLCAWVGKDRTSDSDRKMAEAWARGTASERLDWG</sequence>
<dbReference type="GO" id="GO:0003676">
    <property type="term" value="F:nucleic acid binding"/>
    <property type="evidence" value="ECO:0007669"/>
    <property type="project" value="InterPro"/>
</dbReference>
<comment type="caution">
    <text evidence="2">The sequence shown here is derived from an EMBL/GenBank/DDBJ whole genome shotgun (WGS) entry which is preliminary data.</text>
</comment>